<proteinExistence type="inferred from homology"/>
<dbReference type="InterPro" id="IPR014306">
    <property type="entry name" value="Hydroxyisourate_hydrolase"/>
</dbReference>
<keyword evidence="6 7" id="KW-0378">Hydrolase</keyword>
<dbReference type="SUPFAM" id="SSF49472">
    <property type="entry name" value="Transthyretin (synonym: prealbumin)"/>
    <property type="match status" value="1"/>
</dbReference>
<evidence type="ECO:0000259" key="8">
    <source>
        <dbReference type="Pfam" id="PF00576"/>
    </source>
</evidence>
<evidence type="ECO:0000256" key="2">
    <source>
        <dbReference type="ARBA" id="ARBA00002704"/>
    </source>
</evidence>
<evidence type="ECO:0000256" key="3">
    <source>
        <dbReference type="ARBA" id="ARBA00009850"/>
    </source>
</evidence>
<evidence type="ECO:0000256" key="5">
    <source>
        <dbReference type="ARBA" id="ARBA00022631"/>
    </source>
</evidence>
<organism evidence="9 10">
    <name type="scientific">Saccharopolyspora cebuensis</name>
    <dbReference type="NCBI Taxonomy" id="418759"/>
    <lineage>
        <taxon>Bacteria</taxon>
        <taxon>Bacillati</taxon>
        <taxon>Actinomycetota</taxon>
        <taxon>Actinomycetes</taxon>
        <taxon>Pseudonocardiales</taxon>
        <taxon>Pseudonocardiaceae</taxon>
        <taxon>Saccharopolyspora</taxon>
    </lineage>
</organism>
<comment type="caution">
    <text evidence="9">The sequence shown here is derived from an EMBL/GenBank/DDBJ whole genome shotgun (WGS) entry which is preliminary data.</text>
</comment>
<dbReference type="Gene3D" id="2.60.40.180">
    <property type="entry name" value="Transthyretin/hydroxyisourate hydrolase domain"/>
    <property type="match status" value="1"/>
</dbReference>
<dbReference type="InterPro" id="IPR023418">
    <property type="entry name" value="Thyroxine_BS"/>
</dbReference>
<dbReference type="PRINTS" id="PR00189">
    <property type="entry name" value="TRNSTHYRETIN"/>
</dbReference>
<dbReference type="InterPro" id="IPR036817">
    <property type="entry name" value="Transthyretin/HIU_hydrolase_sf"/>
</dbReference>
<protein>
    <recommendedName>
        <fullName evidence="7">5-hydroxyisourate hydrolase</fullName>
        <shortName evidence="7">HIU hydrolase</shortName>
        <shortName evidence="7">HIUHase</shortName>
        <ecNumber evidence="7">3.5.2.17</ecNumber>
    </recommendedName>
</protein>
<dbReference type="PANTHER" id="PTHR10395:SF7">
    <property type="entry name" value="5-HYDROXYISOURATE HYDROLASE"/>
    <property type="match status" value="1"/>
</dbReference>
<dbReference type="Pfam" id="PF00576">
    <property type="entry name" value="Transthyretin"/>
    <property type="match status" value="1"/>
</dbReference>
<dbReference type="EMBL" id="JBGEHV010000035">
    <property type="protein sequence ID" value="MEY8041390.1"/>
    <property type="molecule type" value="Genomic_DNA"/>
</dbReference>
<dbReference type="PANTHER" id="PTHR10395">
    <property type="entry name" value="URICASE AND TRANSTHYRETIN-RELATED"/>
    <property type="match status" value="1"/>
</dbReference>
<sequence>MSAVTTHVLDAAQGRPAAGIAVRLEDADGRELGAGRTDADGRIRDLGPDALPAGDYALTFTTGDYFAERGVDTFYPQVRIAFRIADPDQHHHVPLLLSPFAYSTYRGS</sequence>
<evidence type="ECO:0000256" key="4">
    <source>
        <dbReference type="ARBA" id="ARBA00011881"/>
    </source>
</evidence>
<dbReference type="PROSITE" id="PS00768">
    <property type="entry name" value="TRANSTHYRETIN_1"/>
    <property type="match status" value="1"/>
</dbReference>
<gene>
    <name evidence="9" type="primary">uraH</name>
    <name evidence="9" type="ORF">AB8O55_18455</name>
</gene>
<comment type="similarity">
    <text evidence="3 7">Belongs to the transthyretin family. 5-hydroxyisourate hydrolase subfamily.</text>
</comment>
<evidence type="ECO:0000256" key="1">
    <source>
        <dbReference type="ARBA" id="ARBA00001043"/>
    </source>
</evidence>
<evidence type="ECO:0000256" key="6">
    <source>
        <dbReference type="ARBA" id="ARBA00022801"/>
    </source>
</evidence>
<comment type="subunit">
    <text evidence="4 7">Homotetramer.</text>
</comment>
<dbReference type="RefSeq" id="WP_345357825.1">
    <property type="nucleotide sequence ID" value="NZ_BAABII010000003.1"/>
</dbReference>
<dbReference type="InterPro" id="IPR023416">
    <property type="entry name" value="Transthyretin/HIU_hydrolase_d"/>
</dbReference>
<dbReference type="Proteomes" id="UP001564626">
    <property type="component" value="Unassembled WGS sequence"/>
</dbReference>
<name>A0ABV4CJV4_9PSEU</name>
<dbReference type="EC" id="3.5.2.17" evidence="7"/>
<evidence type="ECO:0000256" key="7">
    <source>
        <dbReference type="RuleBase" id="RU361270"/>
    </source>
</evidence>
<comment type="function">
    <text evidence="2">Catalyzes the hydrolysis of 5-hydroxyisourate (HIU) to 2-oxo-4-hydroxy-4-carboxy-5-ureidoimidazoline (OHCU).</text>
</comment>
<accession>A0ABV4CJV4</accession>
<dbReference type="NCBIfam" id="TIGR02962">
    <property type="entry name" value="hdxy_isourate"/>
    <property type="match status" value="1"/>
</dbReference>
<dbReference type="InterPro" id="IPR000895">
    <property type="entry name" value="Transthyretin/HIU_hydrolase"/>
</dbReference>
<evidence type="ECO:0000313" key="9">
    <source>
        <dbReference type="EMBL" id="MEY8041390.1"/>
    </source>
</evidence>
<dbReference type="CDD" id="cd05822">
    <property type="entry name" value="TLP_HIUase"/>
    <property type="match status" value="1"/>
</dbReference>
<keyword evidence="10" id="KW-1185">Reference proteome</keyword>
<evidence type="ECO:0000313" key="10">
    <source>
        <dbReference type="Proteomes" id="UP001564626"/>
    </source>
</evidence>
<feature type="domain" description="Transthyretin/hydroxyisourate hydrolase" evidence="8">
    <location>
        <begin position="4"/>
        <end position="107"/>
    </location>
</feature>
<reference evidence="9 10" key="1">
    <citation type="submission" date="2024-08" db="EMBL/GenBank/DDBJ databases">
        <title>Genome mining of Saccharopolyspora cebuensis PGLac3 from Nigerian medicinal plant.</title>
        <authorList>
            <person name="Ezeobiora C.E."/>
            <person name="Igbokwe N.H."/>
            <person name="Amin D.H."/>
            <person name="Mendie U.E."/>
        </authorList>
    </citation>
    <scope>NUCLEOTIDE SEQUENCE [LARGE SCALE GENOMIC DNA]</scope>
    <source>
        <strain evidence="9 10">PGLac3</strain>
    </source>
</reference>
<dbReference type="GO" id="GO:0033971">
    <property type="term" value="F:hydroxyisourate hydrolase activity"/>
    <property type="evidence" value="ECO:0007669"/>
    <property type="project" value="UniProtKB-EC"/>
</dbReference>
<keyword evidence="5 7" id="KW-0659">Purine metabolism</keyword>
<comment type="catalytic activity">
    <reaction evidence="1 7">
        <text>5-hydroxyisourate + H2O = 5-hydroxy-2-oxo-4-ureido-2,5-dihydro-1H-imidazole-5-carboxylate + H(+)</text>
        <dbReference type="Rhea" id="RHEA:23736"/>
        <dbReference type="ChEBI" id="CHEBI:15377"/>
        <dbReference type="ChEBI" id="CHEBI:15378"/>
        <dbReference type="ChEBI" id="CHEBI:18072"/>
        <dbReference type="ChEBI" id="CHEBI:58639"/>
        <dbReference type="EC" id="3.5.2.17"/>
    </reaction>
</comment>